<evidence type="ECO:0000313" key="2">
    <source>
        <dbReference type="Proteomes" id="UP001236806"/>
    </source>
</evidence>
<dbReference type="RefSeq" id="WP_306633618.1">
    <property type="nucleotide sequence ID" value="NZ_JAUSXB010000001.1"/>
</dbReference>
<sequence>MMNDYVPRPQPVYDPHWVIKRDLGNIIEKLRTKEPTDENRESLAIYEEILQRFST</sequence>
<dbReference type="Proteomes" id="UP001236806">
    <property type="component" value="Unassembled WGS sequence"/>
</dbReference>
<reference evidence="1 2" key="1">
    <citation type="submission" date="2023-07" db="EMBL/GenBank/DDBJ databases">
        <title>Comparative genomics of wheat-associated soil bacteria to identify genetic determinants of phenazine resistance.</title>
        <authorList>
            <person name="Mouncey N."/>
        </authorList>
    </citation>
    <scope>NUCLEOTIDE SEQUENCE [LARGE SCALE GENOMIC DNA]</scope>
    <source>
        <strain evidence="1 2">W1I3</strain>
    </source>
</reference>
<protein>
    <submittedName>
        <fullName evidence="1">Uncharacterized protein</fullName>
    </submittedName>
</protein>
<dbReference type="EMBL" id="JAUSXB010000001">
    <property type="protein sequence ID" value="MDQ0672921.1"/>
    <property type="molecule type" value="Genomic_DNA"/>
</dbReference>
<keyword evidence="2" id="KW-1185">Reference proteome</keyword>
<comment type="caution">
    <text evidence="1">The sequence shown here is derived from an EMBL/GenBank/DDBJ whole genome shotgun (WGS) entry which is preliminary data.</text>
</comment>
<name>A0ABU0PI04_9MICC</name>
<organism evidence="1 2">
    <name type="scientific">Pseudarthrobacter siccitolerans</name>
    <dbReference type="NCBI Taxonomy" id="861266"/>
    <lineage>
        <taxon>Bacteria</taxon>
        <taxon>Bacillati</taxon>
        <taxon>Actinomycetota</taxon>
        <taxon>Actinomycetes</taxon>
        <taxon>Micrococcales</taxon>
        <taxon>Micrococcaceae</taxon>
        <taxon>Pseudarthrobacter</taxon>
    </lineage>
</organism>
<evidence type="ECO:0000313" key="1">
    <source>
        <dbReference type="EMBL" id="MDQ0672921.1"/>
    </source>
</evidence>
<proteinExistence type="predicted"/>
<gene>
    <name evidence="1" type="ORF">QFZ36_000482</name>
</gene>
<accession>A0ABU0PI04</accession>